<keyword evidence="5 8" id="KW-0963">Cytoplasm</keyword>
<organism evidence="11 12">
    <name type="scientific">Aliidongia dinghuensis</name>
    <dbReference type="NCBI Taxonomy" id="1867774"/>
    <lineage>
        <taxon>Bacteria</taxon>
        <taxon>Pseudomonadati</taxon>
        <taxon>Pseudomonadota</taxon>
        <taxon>Alphaproteobacteria</taxon>
        <taxon>Rhodospirillales</taxon>
        <taxon>Dongiaceae</taxon>
        <taxon>Aliidongia</taxon>
    </lineage>
</organism>
<dbReference type="FunFam" id="1.20.58.220:FF:000004">
    <property type="entry name" value="Phosphate-specific transport system accessory protein PhoU"/>
    <property type="match status" value="1"/>
</dbReference>
<evidence type="ECO:0000256" key="6">
    <source>
        <dbReference type="ARBA" id="ARBA00022592"/>
    </source>
</evidence>
<evidence type="ECO:0000256" key="5">
    <source>
        <dbReference type="ARBA" id="ARBA00022490"/>
    </source>
</evidence>
<evidence type="ECO:0000313" key="11">
    <source>
        <dbReference type="EMBL" id="GGF33182.1"/>
    </source>
</evidence>
<evidence type="ECO:0000256" key="8">
    <source>
        <dbReference type="PIRNR" id="PIRNR003107"/>
    </source>
</evidence>
<evidence type="ECO:0000256" key="2">
    <source>
        <dbReference type="ARBA" id="ARBA00008107"/>
    </source>
</evidence>
<dbReference type="Gene3D" id="1.20.58.220">
    <property type="entry name" value="Phosphate transport system protein phou homolog 2, domain 2"/>
    <property type="match status" value="1"/>
</dbReference>
<comment type="caution">
    <text evidence="11">The sequence shown here is derived from an EMBL/GenBank/DDBJ whole genome shotgun (WGS) entry which is preliminary data.</text>
</comment>
<dbReference type="GO" id="GO:0030643">
    <property type="term" value="P:intracellular phosphate ion homeostasis"/>
    <property type="evidence" value="ECO:0007669"/>
    <property type="project" value="InterPro"/>
</dbReference>
<dbReference type="PANTHER" id="PTHR42930">
    <property type="entry name" value="PHOSPHATE-SPECIFIC TRANSPORT SYSTEM ACCESSORY PROTEIN PHOU"/>
    <property type="match status" value="1"/>
</dbReference>
<evidence type="ECO:0000259" key="10">
    <source>
        <dbReference type="Pfam" id="PF01895"/>
    </source>
</evidence>
<reference evidence="11" key="2">
    <citation type="submission" date="2020-09" db="EMBL/GenBank/DDBJ databases">
        <authorList>
            <person name="Sun Q."/>
            <person name="Zhou Y."/>
        </authorList>
    </citation>
    <scope>NUCLEOTIDE SEQUENCE</scope>
    <source>
        <strain evidence="11">CGMCC 1.15725</strain>
    </source>
</reference>
<comment type="function">
    <text evidence="7 8">Plays a role in the regulation of phosphate uptake.</text>
</comment>
<comment type="similarity">
    <text evidence="2 8">Belongs to the PhoU family.</text>
</comment>
<dbReference type="SUPFAM" id="SSF109755">
    <property type="entry name" value="PhoU-like"/>
    <property type="match status" value="1"/>
</dbReference>
<reference evidence="11" key="1">
    <citation type="journal article" date="2014" name="Int. J. Syst. Evol. Microbiol.">
        <title>Complete genome sequence of Corynebacterium casei LMG S-19264T (=DSM 44701T), isolated from a smear-ripened cheese.</title>
        <authorList>
            <consortium name="US DOE Joint Genome Institute (JGI-PGF)"/>
            <person name="Walter F."/>
            <person name="Albersmeier A."/>
            <person name="Kalinowski J."/>
            <person name="Ruckert C."/>
        </authorList>
    </citation>
    <scope>NUCLEOTIDE SEQUENCE</scope>
    <source>
        <strain evidence="11">CGMCC 1.15725</strain>
    </source>
</reference>
<dbReference type="NCBIfam" id="TIGR02135">
    <property type="entry name" value="phoU_full"/>
    <property type="match status" value="1"/>
</dbReference>
<dbReference type="PANTHER" id="PTHR42930:SF3">
    <property type="entry name" value="PHOSPHATE-SPECIFIC TRANSPORT SYSTEM ACCESSORY PROTEIN PHOU"/>
    <property type="match status" value="1"/>
</dbReference>
<dbReference type="InterPro" id="IPR038078">
    <property type="entry name" value="PhoU-like_sf"/>
</dbReference>
<comment type="subcellular location">
    <subcellularLocation>
        <location evidence="1 8">Cytoplasm</location>
    </subcellularLocation>
</comment>
<keyword evidence="6 8" id="KW-0592">Phosphate transport</keyword>
<dbReference type="Pfam" id="PF01895">
    <property type="entry name" value="PhoU"/>
    <property type="match status" value="2"/>
</dbReference>
<keyword evidence="4 8" id="KW-0813">Transport</keyword>
<dbReference type="InterPro" id="IPR026022">
    <property type="entry name" value="PhoU_dom"/>
</dbReference>
<evidence type="ECO:0000256" key="4">
    <source>
        <dbReference type="ARBA" id="ARBA00022448"/>
    </source>
</evidence>
<evidence type="ECO:0000256" key="9">
    <source>
        <dbReference type="SAM" id="MobiDB-lite"/>
    </source>
</evidence>
<feature type="domain" description="PhoU" evidence="10">
    <location>
        <begin position="21"/>
        <end position="108"/>
    </location>
</feature>
<keyword evidence="12" id="KW-1185">Reference proteome</keyword>
<proteinExistence type="inferred from homology"/>
<dbReference type="RefSeq" id="WP_189049847.1">
    <property type="nucleotide sequence ID" value="NZ_BMJQ01000012.1"/>
</dbReference>
<evidence type="ECO:0000256" key="7">
    <source>
        <dbReference type="ARBA" id="ARBA00056181"/>
    </source>
</evidence>
<dbReference type="AlphaFoldDB" id="A0A8J3E5K4"/>
<dbReference type="PIRSF" id="PIRSF003107">
    <property type="entry name" value="PhoU"/>
    <property type="match status" value="1"/>
</dbReference>
<dbReference type="GO" id="GO:0045936">
    <property type="term" value="P:negative regulation of phosphate metabolic process"/>
    <property type="evidence" value="ECO:0007669"/>
    <property type="project" value="InterPro"/>
</dbReference>
<gene>
    <name evidence="11" type="ORF">GCM10011611_44240</name>
</gene>
<evidence type="ECO:0000256" key="1">
    <source>
        <dbReference type="ARBA" id="ARBA00004496"/>
    </source>
</evidence>
<feature type="region of interest" description="Disordered" evidence="9">
    <location>
        <begin position="221"/>
        <end position="249"/>
    </location>
</feature>
<dbReference type="EMBL" id="BMJQ01000012">
    <property type="protein sequence ID" value="GGF33182.1"/>
    <property type="molecule type" value="Genomic_DNA"/>
</dbReference>
<dbReference type="GO" id="GO:0005737">
    <property type="term" value="C:cytoplasm"/>
    <property type="evidence" value="ECO:0007669"/>
    <property type="project" value="UniProtKB-SubCell"/>
</dbReference>
<comment type="subunit">
    <text evidence="3 8">Homodimer.</text>
</comment>
<evidence type="ECO:0000313" key="12">
    <source>
        <dbReference type="Proteomes" id="UP000646365"/>
    </source>
</evidence>
<dbReference type="Proteomes" id="UP000646365">
    <property type="component" value="Unassembled WGS sequence"/>
</dbReference>
<dbReference type="InterPro" id="IPR028366">
    <property type="entry name" value="PhoU"/>
</dbReference>
<protein>
    <recommendedName>
        <fullName evidence="8">Phosphate-specific transport system accessory protein PhoU</fullName>
    </recommendedName>
</protein>
<feature type="domain" description="PhoU" evidence="10">
    <location>
        <begin position="124"/>
        <end position="208"/>
    </location>
</feature>
<evidence type="ECO:0000256" key="3">
    <source>
        <dbReference type="ARBA" id="ARBA00011738"/>
    </source>
</evidence>
<sequence>MPTDHIMKTYDDELKRLNNAIIRMGGLAESQVAASIQATVKRDSELAHEVVEQDAQVDALEAEVEALAMRLLALRQPMARDLREIVSSLKIASDLERICDYAANVAKRSIALNQAPVAKPVYAIPRMGKLAQALIKDVLDAYVQGDADKAMHVWLSDEELDELYTSLFRELLTYMMEDPRSITAGTHLLFMAKNIERIGDHATNIAETIYYLIHGTPLKEARPKRDRSSTSVVLPGPVAVATTDSEETK</sequence>
<name>A0A8J3E5K4_9PROT</name>
<dbReference type="GO" id="GO:0006817">
    <property type="term" value="P:phosphate ion transport"/>
    <property type="evidence" value="ECO:0007669"/>
    <property type="project" value="UniProtKB-KW"/>
</dbReference>
<accession>A0A8J3E5K4</accession>